<name>A4S965_OSTLU</name>
<sequence>VLEARLMVLRATAERDAAMEKAKATENLYRAMEFRERQTAKRRNEKAVVRPHVPVSDGREAQKRKALVRILHSLRAHAVAQLERIDGLEYDERIRNAARIGR</sequence>
<feature type="non-terminal residue" evidence="2">
    <location>
        <position position="1"/>
    </location>
</feature>
<organism evidence="2 3">
    <name type="scientific">Ostreococcus lucimarinus (strain CCE9901)</name>
    <dbReference type="NCBI Taxonomy" id="436017"/>
    <lineage>
        <taxon>Eukaryota</taxon>
        <taxon>Viridiplantae</taxon>
        <taxon>Chlorophyta</taxon>
        <taxon>Mamiellophyceae</taxon>
        <taxon>Mamiellales</taxon>
        <taxon>Bathycoccaceae</taxon>
        <taxon>Ostreococcus</taxon>
    </lineage>
</organism>
<reference evidence="2 3" key="1">
    <citation type="journal article" date="2007" name="Proc. Natl. Acad. Sci. U.S.A.">
        <title>The tiny eukaryote Ostreococcus provides genomic insights into the paradox of plankton speciation.</title>
        <authorList>
            <person name="Palenik B."/>
            <person name="Grimwood J."/>
            <person name="Aerts A."/>
            <person name="Rouze P."/>
            <person name="Salamov A."/>
            <person name="Putnam N."/>
            <person name="Dupont C."/>
            <person name="Jorgensen R."/>
            <person name="Derelle E."/>
            <person name="Rombauts S."/>
            <person name="Zhou K."/>
            <person name="Otillar R."/>
            <person name="Merchant S.S."/>
            <person name="Podell S."/>
            <person name="Gaasterland T."/>
            <person name="Napoli C."/>
            <person name="Gendler K."/>
            <person name="Manuell A."/>
            <person name="Tai V."/>
            <person name="Vallon O."/>
            <person name="Piganeau G."/>
            <person name="Jancek S."/>
            <person name="Heijde M."/>
            <person name="Jabbari K."/>
            <person name="Bowler C."/>
            <person name="Lohr M."/>
            <person name="Robbens S."/>
            <person name="Werner G."/>
            <person name="Dubchak I."/>
            <person name="Pazour G.J."/>
            <person name="Ren Q."/>
            <person name="Paulsen I."/>
            <person name="Delwiche C."/>
            <person name="Schmutz J."/>
            <person name="Rokhsar D."/>
            <person name="Van de Peer Y."/>
            <person name="Moreau H."/>
            <person name="Grigoriev I.V."/>
        </authorList>
    </citation>
    <scope>NUCLEOTIDE SEQUENCE [LARGE SCALE GENOMIC DNA]</scope>
    <source>
        <strain evidence="2 3">CCE9901</strain>
    </source>
</reference>
<dbReference type="HOGENOM" id="CLU_2284718_0_0_1"/>
<evidence type="ECO:0000313" key="2">
    <source>
        <dbReference type="EMBL" id="ABP00302.1"/>
    </source>
</evidence>
<accession>A4S965</accession>
<proteinExistence type="predicted"/>
<dbReference type="KEGG" id="olu:OSTLU_93869"/>
<dbReference type="EMBL" id="CP000596">
    <property type="protein sequence ID" value="ABP00302.1"/>
    <property type="molecule type" value="Genomic_DNA"/>
</dbReference>
<dbReference type="AlphaFoldDB" id="A4S965"/>
<evidence type="ECO:0000256" key="1">
    <source>
        <dbReference type="SAM" id="MobiDB-lite"/>
    </source>
</evidence>
<feature type="region of interest" description="Disordered" evidence="1">
    <location>
        <begin position="35"/>
        <end position="57"/>
    </location>
</feature>
<dbReference type="Gramene" id="ABP00302">
    <property type="protein sequence ID" value="ABP00302"/>
    <property type="gene ID" value="OSTLU_93869"/>
</dbReference>
<dbReference type="GeneID" id="5005912"/>
<keyword evidence="3" id="KW-1185">Reference proteome</keyword>
<evidence type="ECO:0000313" key="3">
    <source>
        <dbReference type="Proteomes" id="UP000001568"/>
    </source>
</evidence>
<dbReference type="Proteomes" id="UP000001568">
    <property type="component" value="Chromosome 16"/>
</dbReference>
<dbReference type="RefSeq" id="XP_001422008.1">
    <property type="nucleotide sequence ID" value="XM_001421971.1"/>
</dbReference>
<protein>
    <submittedName>
        <fullName evidence="2">Uncharacterized protein</fullName>
    </submittedName>
</protein>
<gene>
    <name evidence="2" type="ORF">OSTLU_93869</name>
</gene>